<feature type="compositionally biased region" description="Basic residues" evidence="1">
    <location>
        <begin position="127"/>
        <end position="140"/>
    </location>
</feature>
<protein>
    <submittedName>
        <fullName evidence="2">Uncharacterized protein</fullName>
    </submittedName>
</protein>
<feature type="compositionally biased region" description="Gly residues" evidence="1">
    <location>
        <begin position="151"/>
        <end position="162"/>
    </location>
</feature>
<dbReference type="GeneID" id="42056487"/>
<accession>A0A1L7W1L9</accession>
<sequence>MVSHLHYDRLPYMDAPWASLVSNSMLARVRWRRLRQKFSRHRLQKAVRMNTSSTTVESSDTNLKYRAVFPQRRPGPSRAGSRWFSGVNRPPPLIFRPAKFLRKLIPQSATPTHGHYKTHGNASQRVASKKVVKSGHKGKGTGKDSHKSGSSSGGKGGKGKGGNNSQPPPNGYRFPPLLDDTRPPKTFGCPFYISDPLQFHDCSSLRLRRSSDVSQHLMRSHLLRTMRFVGRRDTESTERAESEESMQQDGTCVNPNGVRLYHQKCRMEFNGSGAEESLQDHCNNTVCYKAGIEETGVMLPAEFRALIAARDSVTGGVAKWYAMWAECFPPLITTRFRTVPASPYVETTVPRELGEYTIRQALSNRLLGDQSLVTDQIVNQIYLGDAQTDFEVQQTVQDQQKERDLELQRANYEAFYQQASSQQAVDWTWDSLPPNQLGGPQ</sequence>
<reference evidence="3" key="1">
    <citation type="journal article" date="2016" name="Genome Biol. Evol.">
        <title>Comparative 'omics' of the Fusarium fujikuroi species complex highlights differences in genetic potential and metabolite synthesis.</title>
        <authorList>
            <person name="Niehaus E.-M."/>
            <person name="Muensterkoetter M."/>
            <person name="Proctor R.H."/>
            <person name="Brown D.W."/>
            <person name="Sharon A."/>
            <person name="Idan Y."/>
            <person name="Oren-Young L."/>
            <person name="Sieber C.M."/>
            <person name="Novak O."/>
            <person name="Pencik A."/>
            <person name="Tarkowska D."/>
            <person name="Hromadova K."/>
            <person name="Freeman S."/>
            <person name="Maymon M."/>
            <person name="Elazar M."/>
            <person name="Youssef S.A."/>
            <person name="El-Shabrawy E.S.M."/>
            <person name="Shalaby A.B.A."/>
            <person name="Houterman P."/>
            <person name="Brock N.L."/>
            <person name="Burkhardt I."/>
            <person name="Tsavkelova E.A."/>
            <person name="Dickschat J.S."/>
            <person name="Galuszka P."/>
            <person name="Gueldener U."/>
            <person name="Tudzynski B."/>
        </authorList>
    </citation>
    <scope>NUCLEOTIDE SEQUENCE [LARGE SCALE GENOMIC DNA]</scope>
    <source>
        <strain evidence="3">ET1</strain>
    </source>
</reference>
<feature type="compositionally biased region" description="Basic and acidic residues" evidence="1">
    <location>
        <begin position="231"/>
        <end position="242"/>
    </location>
</feature>
<feature type="region of interest" description="Disordered" evidence="1">
    <location>
        <begin position="231"/>
        <end position="250"/>
    </location>
</feature>
<dbReference type="VEuPathDB" id="FungiDB:FPRO_11618"/>
<proteinExistence type="predicted"/>
<gene>
    <name evidence="2" type="ORF">FPRO_11618</name>
</gene>
<keyword evidence="3" id="KW-1185">Reference proteome</keyword>
<organism evidence="2 3">
    <name type="scientific">Fusarium proliferatum (strain ET1)</name>
    <name type="common">Orchid endophyte fungus</name>
    <dbReference type="NCBI Taxonomy" id="1227346"/>
    <lineage>
        <taxon>Eukaryota</taxon>
        <taxon>Fungi</taxon>
        <taxon>Dikarya</taxon>
        <taxon>Ascomycota</taxon>
        <taxon>Pezizomycotina</taxon>
        <taxon>Sordariomycetes</taxon>
        <taxon>Hypocreomycetidae</taxon>
        <taxon>Hypocreales</taxon>
        <taxon>Nectriaceae</taxon>
        <taxon>Fusarium</taxon>
        <taxon>Fusarium fujikuroi species complex</taxon>
    </lineage>
</organism>
<dbReference type="RefSeq" id="XP_031086705.1">
    <property type="nucleotide sequence ID" value="XM_031221113.1"/>
</dbReference>
<evidence type="ECO:0000313" key="3">
    <source>
        <dbReference type="Proteomes" id="UP000183971"/>
    </source>
</evidence>
<comment type="caution">
    <text evidence="2">The sequence shown here is derived from an EMBL/GenBank/DDBJ whole genome shotgun (WGS) entry which is preliminary data.</text>
</comment>
<dbReference type="EMBL" id="FJOF01000010">
    <property type="protein sequence ID" value="CZR46171.1"/>
    <property type="molecule type" value="Genomic_DNA"/>
</dbReference>
<dbReference type="AlphaFoldDB" id="A0A1L7W1L9"/>
<dbReference type="Proteomes" id="UP000183971">
    <property type="component" value="Unassembled WGS sequence"/>
</dbReference>
<name>A0A1L7W1L9_FUSPR</name>
<feature type="region of interest" description="Disordered" evidence="1">
    <location>
        <begin position="109"/>
        <end position="179"/>
    </location>
</feature>
<evidence type="ECO:0000256" key="1">
    <source>
        <dbReference type="SAM" id="MobiDB-lite"/>
    </source>
</evidence>
<evidence type="ECO:0000313" key="2">
    <source>
        <dbReference type="EMBL" id="CZR46171.1"/>
    </source>
</evidence>